<dbReference type="InterPro" id="IPR019346">
    <property type="entry name" value="Ribosomal_mL42"/>
</dbReference>
<feature type="region of interest" description="Disordered" evidence="8">
    <location>
        <begin position="115"/>
        <end position="139"/>
    </location>
</feature>
<dbReference type="PANTHER" id="PTHR13450">
    <property type="entry name" value="MITOCHONDRIAL 39S RIBOSOMAL PROTEIN L42"/>
    <property type="match status" value="1"/>
</dbReference>
<evidence type="ECO:0000256" key="6">
    <source>
        <dbReference type="ARBA" id="ARBA00023274"/>
    </source>
</evidence>
<evidence type="ECO:0000256" key="8">
    <source>
        <dbReference type="SAM" id="MobiDB-lite"/>
    </source>
</evidence>
<dbReference type="GO" id="GO:0005762">
    <property type="term" value="C:mitochondrial large ribosomal subunit"/>
    <property type="evidence" value="ECO:0007669"/>
    <property type="project" value="TreeGrafter"/>
</dbReference>
<proteinExistence type="inferred from homology"/>
<keyword evidence="3" id="KW-0809">Transit peptide</keyword>
<dbReference type="Pfam" id="PF10210">
    <property type="entry name" value="MRP-S32"/>
    <property type="match status" value="1"/>
</dbReference>
<gene>
    <name evidence="9" type="ORF">PoB_007046900</name>
</gene>
<evidence type="ECO:0000313" key="9">
    <source>
        <dbReference type="EMBL" id="GFO43964.1"/>
    </source>
</evidence>
<evidence type="ECO:0000256" key="2">
    <source>
        <dbReference type="ARBA" id="ARBA00005556"/>
    </source>
</evidence>
<evidence type="ECO:0000256" key="3">
    <source>
        <dbReference type="ARBA" id="ARBA00022946"/>
    </source>
</evidence>
<dbReference type="PANTHER" id="PTHR13450:SF4">
    <property type="entry name" value="LARGE RIBOSOMAL SUBUNIT PROTEIN ML42"/>
    <property type="match status" value="1"/>
</dbReference>
<keyword evidence="5" id="KW-0496">Mitochondrion</keyword>
<evidence type="ECO:0000313" key="10">
    <source>
        <dbReference type="Proteomes" id="UP000735302"/>
    </source>
</evidence>
<evidence type="ECO:0000256" key="7">
    <source>
        <dbReference type="ARBA" id="ARBA00035189"/>
    </source>
</evidence>
<dbReference type="Proteomes" id="UP000735302">
    <property type="component" value="Unassembled WGS sequence"/>
</dbReference>
<comment type="similarity">
    <text evidence="2">Belongs to the mitochondrion-specific ribosomal protein mL42 family.</text>
</comment>
<keyword evidence="4 9" id="KW-0689">Ribosomal protein</keyword>
<feature type="compositionally biased region" description="Basic and acidic residues" evidence="8">
    <location>
        <begin position="124"/>
        <end position="139"/>
    </location>
</feature>
<dbReference type="EMBL" id="BLXT01007928">
    <property type="protein sequence ID" value="GFO43964.1"/>
    <property type="molecule type" value="Genomic_DNA"/>
</dbReference>
<evidence type="ECO:0000256" key="1">
    <source>
        <dbReference type="ARBA" id="ARBA00004173"/>
    </source>
</evidence>
<comment type="subcellular location">
    <subcellularLocation>
        <location evidence="1">Mitochondrion</location>
    </subcellularLocation>
</comment>
<evidence type="ECO:0000256" key="5">
    <source>
        <dbReference type="ARBA" id="ARBA00023128"/>
    </source>
</evidence>
<accession>A0AAV4DIX3</accession>
<protein>
    <recommendedName>
        <fullName evidence="7">Large ribosomal subunit protein mL42</fullName>
    </recommendedName>
</protein>
<keyword evidence="6" id="KW-0687">Ribonucleoprotein</keyword>
<name>A0AAV4DIX3_9GAST</name>
<dbReference type="AlphaFoldDB" id="A0AAV4DIX3"/>
<comment type="caution">
    <text evidence="9">The sequence shown here is derived from an EMBL/GenBank/DDBJ whole genome shotgun (WGS) entry which is preliminary data.</text>
</comment>
<evidence type="ECO:0000256" key="4">
    <source>
        <dbReference type="ARBA" id="ARBA00022980"/>
    </source>
</evidence>
<sequence length="139" mass="16308">MATSLQCRFLTSTALLLKKKMYVCQNRLLSLSCQHNKSKPPDVCLSADKSMILCWHPEPEFPYEHTQPLPRDTSDMEEGNSVLKVQYLIDEKLKNRPDGPTVNELSELFHAHREDFKRRRRHEKKVEQVKYVPKDRDGL</sequence>
<keyword evidence="10" id="KW-1185">Reference proteome</keyword>
<reference evidence="9 10" key="1">
    <citation type="journal article" date="2021" name="Elife">
        <title>Chloroplast acquisition without the gene transfer in kleptoplastic sea slugs, Plakobranchus ocellatus.</title>
        <authorList>
            <person name="Maeda T."/>
            <person name="Takahashi S."/>
            <person name="Yoshida T."/>
            <person name="Shimamura S."/>
            <person name="Takaki Y."/>
            <person name="Nagai Y."/>
            <person name="Toyoda A."/>
            <person name="Suzuki Y."/>
            <person name="Arimoto A."/>
            <person name="Ishii H."/>
            <person name="Satoh N."/>
            <person name="Nishiyama T."/>
            <person name="Hasebe M."/>
            <person name="Maruyama T."/>
            <person name="Minagawa J."/>
            <person name="Obokata J."/>
            <person name="Shigenobu S."/>
        </authorList>
    </citation>
    <scope>NUCLEOTIDE SEQUENCE [LARGE SCALE GENOMIC DNA]</scope>
</reference>
<organism evidence="9 10">
    <name type="scientific">Plakobranchus ocellatus</name>
    <dbReference type="NCBI Taxonomy" id="259542"/>
    <lineage>
        <taxon>Eukaryota</taxon>
        <taxon>Metazoa</taxon>
        <taxon>Spiralia</taxon>
        <taxon>Lophotrochozoa</taxon>
        <taxon>Mollusca</taxon>
        <taxon>Gastropoda</taxon>
        <taxon>Heterobranchia</taxon>
        <taxon>Euthyneura</taxon>
        <taxon>Panpulmonata</taxon>
        <taxon>Sacoglossa</taxon>
        <taxon>Placobranchoidea</taxon>
        <taxon>Plakobranchidae</taxon>
        <taxon>Plakobranchus</taxon>
    </lineage>
</organism>